<accession>A0A195DMZ3</accession>
<organism evidence="1 2">
    <name type="scientific">Trachymyrmex cornetzi</name>
    <dbReference type="NCBI Taxonomy" id="471704"/>
    <lineage>
        <taxon>Eukaryota</taxon>
        <taxon>Metazoa</taxon>
        <taxon>Ecdysozoa</taxon>
        <taxon>Arthropoda</taxon>
        <taxon>Hexapoda</taxon>
        <taxon>Insecta</taxon>
        <taxon>Pterygota</taxon>
        <taxon>Neoptera</taxon>
        <taxon>Endopterygota</taxon>
        <taxon>Hymenoptera</taxon>
        <taxon>Apocrita</taxon>
        <taxon>Aculeata</taxon>
        <taxon>Formicoidea</taxon>
        <taxon>Formicidae</taxon>
        <taxon>Myrmicinae</taxon>
        <taxon>Trachymyrmex</taxon>
    </lineage>
</organism>
<name>A0A195DMZ3_9HYME</name>
<reference evidence="1 2" key="1">
    <citation type="submission" date="2015-09" db="EMBL/GenBank/DDBJ databases">
        <title>Trachymyrmex cornetzi WGS genome.</title>
        <authorList>
            <person name="Nygaard S."/>
            <person name="Hu H."/>
            <person name="Boomsma J."/>
            <person name="Zhang G."/>
        </authorList>
    </citation>
    <scope>NUCLEOTIDE SEQUENCE [LARGE SCALE GENOMIC DNA]</scope>
    <source>
        <strain evidence="1">Tcor2-1</strain>
        <tissue evidence="1">Whole body</tissue>
    </source>
</reference>
<evidence type="ECO:0000313" key="1">
    <source>
        <dbReference type="EMBL" id="KYN14275.1"/>
    </source>
</evidence>
<sequence length="61" mass="6952">HKHVKQVFVLSMRPDLSCLTLNWNMVTKNASRPMFYIGDINTVQSSVIPSIYRSSKRVSLG</sequence>
<dbReference type="AlphaFoldDB" id="A0A195DMZ3"/>
<evidence type="ECO:0000313" key="2">
    <source>
        <dbReference type="Proteomes" id="UP000078492"/>
    </source>
</evidence>
<keyword evidence="2" id="KW-1185">Reference proteome</keyword>
<proteinExistence type="predicted"/>
<dbReference type="Proteomes" id="UP000078492">
    <property type="component" value="Unassembled WGS sequence"/>
</dbReference>
<dbReference type="STRING" id="471704.A0A195DMZ3"/>
<protein>
    <submittedName>
        <fullName evidence="1">Uncharacterized protein</fullName>
    </submittedName>
</protein>
<feature type="non-terminal residue" evidence="1">
    <location>
        <position position="1"/>
    </location>
</feature>
<dbReference type="EMBL" id="KQ980713">
    <property type="protein sequence ID" value="KYN14275.1"/>
    <property type="molecule type" value="Genomic_DNA"/>
</dbReference>
<gene>
    <name evidence="1" type="ORF">ALC57_13442</name>
</gene>